<keyword evidence="6" id="KW-0812">Transmembrane</keyword>
<keyword evidence="4" id="KW-1015">Disulfide bond</keyword>
<evidence type="ECO:0000256" key="6">
    <source>
        <dbReference type="SAM" id="Phobius"/>
    </source>
</evidence>
<dbReference type="Gene3D" id="2.10.25.10">
    <property type="entry name" value="Laminin"/>
    <property type="match status" value="1"/>
</dbReference>
<dbReference type="SUPFAM" id="SSF57196">
    <property type="entry name" value="EGF/Laminin"/>
    <property type="match status" value="1"/>
</dbReference>
<evidence type="ECO:0000256" key="1">
    <source>
        <dbReference type="ARBA" id="ARBA00022536"/>
    </source>
</evidence>
<dbReference type="CDD" id="cd00054">
    <property type="entry name" value="EGF_CA"/>
    <property type="match status" value="1"/>
</dbReference>
<dbReference type="InterPro" id="IPR049883">
    <property type="entry name" value="NOTCH1_EGF-like"/>
</dbReference>
<protein>
    <recommendedName>
        <fullName evidence="7">EGF-like domain-containing protein</fullName>
    </recommendedName>
</protein>
<proteinExistence type="predicted"/>
<feature type="domain" description="EGF-like" evidence="7">
    <location>
        <begin position="72"/>
        <end position="116"/>
    </location>
</feature>
<evidence type="ECO:0000256" key="3">
    <source>
        <dbReference type="ARBA" id="ARBA00022737"/>
    </source>
</evidence>
<dbReference type="GO" id="GO:0005509">
    <property type="term" value="F:calcium ion binding"/>
    <property type="evidence" value="ECO:0007669"/>
    <property type="project" value="InterPro"/>
</dbReference>
<dbReference type="Pfam" id="PF07645">
    <property type="entry name" value="EGF_CA"/>
    <property type="match status" value="1"/>
</dbReference>
<evidence type="ECO:0000313" key="9">
    <source>
        <dbReference type="Proteomes" id="UP000813462"/>
    </source>
</evidence>
<organism evidence="8 9">
    <name type="scientific">Ziziphus jujuba var. spinosa</name>
    <dbReference type="NCBI Taxonomy" id="714518"/>
    <lineage>
        <taxon>Eukaryota</taxon>
        <taxon>Viridiplantae</taxon>
        <taxon>Streptophyta</taxon>
        <taxon>Embryophyta</taxon>
        <taxon>Tracheophyta</taxon>
        <taxon>Spermatophyta</taxon>
        <taxon>Magnoliopsida</taxon>
        <taxon>eudicotyledons</taxon>
        <taxon>Gunneridae</taxon>
        <taxon>Pentapetalae</taxon>
        <taxon>rosids</taxon>
        <taxon>fabids</taxon>
        <taxon>Rosales</taxon>
        <taxon>Rhamnaceae</taxon>
        <taxon>Paliureae</taxon>
        <taxon>Ziziphus</taxon>
    </lineage>
</organism>
<evidence type="ECO:0000259" key="7">
    <source>
        <dbReference type="PROSITE" id="PS50026"/>
    </source>
</evidence>
<reference evidence="8" key="1">
    <citation type="journal article" date="2021" name="Front. Plant Sci.">
        <title>Chromosome-Scale Genome Assembly for Chinese Sour Jujube and Insights Into Its Genome Evolution and Domestication Signature.</title>
        <authorList>
            <person name="Shen L.-Y."/>
            <person name="Luo H."/>
            <person name="Wang X.-L."/>
            <person name="Wang X.-M."/>
            <person name="Qiu X.-J."/>
            <person name="Liu H."/>
            <person name="Zhou S.-S."/>
            <person name="Jia K.-H."/>
            <person name="Nie S."/>
            <person name="Bao Y.-T."/>
            <person name="Zhang R.-G."/>
            <person name="Yun Q.-Z."/>
            <person name="Chai Y.-H."/>
            <person name="Lu J.-Y."/>
            <person name="Li Y."/>
            <person name="Zhao S.-W."/>
            <person name="Mao J.-F."/>
            <person name="Jia S.-G."/>
            <person name="Mao Y.-M."/>
        </authorList>
    </citation>
    <scope>NUCLEOTIDE SEQUENCE</scope>
    <source>
        <strain evidence="8">AT0</strain>
        <tissue evidence="8">Leaf</tissue>
    </source>
</reference>
<keyword evidence="2" id="KW-0732">Signal</keyword>
<dbReference type="SMART" id="SM00179">
    <property type="entry name" value="EGF_CA"/>
    <property type="match status" value="1"/>
</dbReference>
<keyword evidence="1 5" id="KW-0245">EGF-like domain</keyword>
<dbReference type="AlphaFoldDB" id="A0A978W6H3"/>
<feature type="transmembrane region" description="Helical" evidence="6">
    <location>
        <begin position="128"/>
        <end position="150"/>
    </location>
</feature>
<evidence type="ECO:0000256" key="2">
    <source>
        <dbReference type="ARBA" id="ARBA00022729"/>
    </source>
</evidence>
<dbReference type="InterPro" id="IPR001881">
    <property type="entry name" value="EGF-like_Ca-bd_dom"/>
</dbReference>
<name>A0A978W6H3_ZIZJJ</name>
<dbReference type="Proteomes" id="UP000813462">
    <property type="component" value="Unassembled WGS sequence"/>
</dbReference>
<comment type="caution">
    <text evidence="8">The sequence shown here is derived from an EMBL/GenBank/DDBJ whole genome shotgun (WGS) entry which is preliminary data.</text>
</comment>
<comment type="caution">
    <text evidence="5">Lacks conserved residue(s) required for the propagation of feature annotation.</text>
</comment>
<keyword evidence="3" id="KW-0677">Repeat</keyword>
<keyword evidence="6" id="KW-0472">Membrane</keyword>
<dbReference type="InterPro" id="IPR000742">
    <property type="entry name" value="EGF"/>
</dbReference>
<dbReference type="PROSITE" id="PS50026">
    <property type="entry name" value="EGF_3"/>
    <property type="match status" value="1"/>
</dbReference>
<evidence type="ECO:0000313" key="8">
    <source>
        <dbReference type="EMBL" id="KAH7547557.1"/>
    </source>
</evidence>
<gene>
    <name evidence="8" type="ORF">FEM48_Zijuj01G0322500</name>
</gene>
<keyword evidence="6" id="KW-1133">Transmembrane helix</keyword>
<evidence type="ECO:0000256" key="5">
    <source>
        <dbReference type="PROSITE-ProRule" id="PRU00076"/>
    </source>
</evidence>
<dbReference type="EMBL" id="JAEACU010000001">
    <property type="protein sequence ID" value="KAH7547557.1"/>
    <property type="molecule type" value="Genomic_DNA"/>
</dbReference>
<dbReference type="FunFam" id="2.10.25.10:FF:000038">
    <property type="entry name" value="Fibrillin 2"/>
    <property type="match status" value="1"/>
</dbReference>
<sequence length="204" mass="22818">MALKEDVFAATFAYASRIHSKCRPFSKNKCNISNNQAESGSRNGIGCCQMSVPDGVVDYDMTVERVLKNSTDINECQSSSNPCADRAVCQNLHGSDKCSCPKGYKRDGKRIGTQCTKDYRKDQTTLKLVIALCICVGLLIDTAFGSLVGLAKRCLRIREEERPNMKEVATELEGLNKKTHYHWDKRISNTRICLSFRTFICSRG</sequence>
<accession>A0A978W6H3</accession>
<evidence type="ECO:0000256" key="4">
    <source>
        <dbReference type="ARBA" id="ARBA00023157"/>
    </source>
</evidence>